<dbReference type="PANTHER" id="PTHR38657">
    <property type="entry name" value="SLR1343 PROTEIN"/>
    <property type="match status" value="1"/>
</dbReference>
<name>A0A098LFT3_9BACT</name>
<accession>A0A098LFT3</accession>
<dbReference type="Proteomes" id="UP000030185">
    <property type="component" value="Unassembled WGS sequence"/>
</dbReference>
<dbReference type="Gene3D" id="1.10.10.1710">
    <property type="entry name" value="Deoxyribodipyrimidine photolyase-related"/>
    <property type="match status" value="1"/>
</dbReference>
<dbReference type="Gene3D" id="3.40.50.620">
    <property type="entry name" value="HUPs"/>
    <property type="match status" value="1"/>
</dbReference>
<organism evidence="2 3">
    <name type="scientific">Sporocytophaga myxococcoides</name>
    <dbReference type="NCBI Taxonomy" id="153721"/>
    <lineage>
        <taxon>Bacteria</taxon>
        <taxon>Pseudomonadati</taxon>
        <taxon>Bacteroidota</taxon>
        <taxon>Cytophagia</taxon>
        <taxon>Cytophagales</taxon>
        <taxon>Cytophagaceae</taxon>
        <taxon>Sporocytophaga</taxon>
    </lineage>
</organism>
<dbReference type="InterPro" id="IPR014729">
    <property type="entry name" value="Rossmann-like_a/b/a_fold"/>
</dbReference>
<proteinExistence type="predicted"/>
<sequence>MDQAFLIFPHQLFEINFHRKKNQLICLIEEPLLFNQYKFHKQKLIFHRASLKAYEGQLLSKGFNCIYFDQIKFPDTEEIFKELVKNKISQITYIDPTDEWLSKRIEKNASINGIKTVVENSPMFLNTKKNLEDYFSDNKFHMADFYSHERKRLDLMIDNGKPRGGKWSFDNENRKRLPKNHTPPTIHFPQPNEFVMEAFNYVEKNFSANPGTAMPFLYPVTHREAQTWLEFFISQRLNLFGTYEDAISSKHPFVYHSVLSPLLNSGLLIPEEVLDKVMEHQYEIPINALEGFVRQIIGWREYMRAVYQLKGNQIRTENYFNHKRKLPLSFWDASTGILPVDHTISNVLNNSYSHHIERLMIMGNFMLLCETHPDEVYKWFMEMYIDAYDWVMVPNVYGMSQFAAGQVITTKPYISGSNYILKMSDYPRGPWADIWDSLYWRFIDLHKKKFQRNPRMTLMLRQLEKKDKQTIKGFYEKTDKFLGVES</sequence>
<dbReference type="OrthoDB" id="5288100at2"/>
<evidence type="ECO:0000313" key="3">
    <source>
        <dbReference type="Proteomes" id="UP000030185"/>
    </source>
</evidence>
<gene>
    <name evidence="2" type="ORF">MYP_2553</name>
</gene>
<dbReference type="SUPFAM" id="SSF48173">
    <property type="entry name" value="Cryptochrome/photolyase FAD-binding domain"/>
    <property type="match status" value="1"/>
</dbReference>
<dbReference type="PANTHER" id="PTHR38657:SF1">
    <property type="entry name" value="SLR1343 PROTEIN"/>
    <property type="match status" value="1"/>
</dbReference>
<dbReference type="InterPro" id="IPR052551">
    <property type="entry name" value="UV-DNA_repair_photolyase"/>
</dbReference>
<dbReference type="eggNOG" id="COG3046">
    <property type="taxonomic scope" value="Bacteria"/>
</dbReference>
<dbReference type="InterPro" id="IPR036134">
    <property type="entry name" value="Crypto/Photolyase_FAD-like_sf"/>
</dbReference>
<dbReference type="Gene3D" id="1.25.40.80">
    <property type="match status" value="1"/>
</dbReference>
<reference evidence="2 3" key="1">
    <citation type="submission" date="2014-09" db="EMBL/GenBank/DDBJ databases">
        <title>Sporocytophaga myxococcoides PG-01 genome sequencing.</title>
        <authorList>
            <person name="Liu L."/>
            <person name="Gao P.J."/>
            <person name="Chen G.J."/>
            <person name="Wang L.S."/>
        </authorList>
    </citation>
    <scope>NUCLEOTIDE SEQUENCE [LARGE SCALE GENOMIC DNA]</scope>
    <source>
        <strain evidence="2 3">PG-01</strain>
    </source>
</reference>
<protein>
    <recommendedName>
        <fullName evidence="4">Cryptochrome/photolyase family protein</fullName>
    </recommendedName>
</protein>
<dbReference type="EMBL" id="BBLT01000004">
    <property type="protein sequence ID" value="GAL85324.1"/>
    <property type="molecule type" value="Genomic_DNA"/>
</dbReference>
<dbReference type="Gene3D" id="1.10.579.10">
    <property type="entry name" value="DNA Cyclobutane Dipyrimidine Photolyase, subunit A, domain 3"/>
    <property type="match status" value="1"/>
</dbReference>
<dbReference type="Pfam" id="PF04244">
    <property type="entry name" value="DPRP"/>
    <property type="match status" value="1"/>
</dbReference>
<evidence type="ECO:0000256" key="1">
    <source>
        <dbReference type="SAM" id="MobiDB-lite"/>
    </source>
</evidence>
<dbReference type="InterPro" id="IPR007357">
    <property type="entry name" value="PhrB-like"/>
</dbReference>
<evidence type="ECO:0000313" key="2">
    <source>
        <dbReference type="EMBL" id="GAL85324.1"/>
    </source>
</evidence>
<dbReference type="RefSeq" id="WP_045463653.1">
    <property type="nucleotide sequence ID" value="NZ_BBLT01000004.1"/>
</dbReference>
<comment type="caution">
    <text evidence="2">The sequence shown here is derived from an EMBL/GenBank/DDBJ whole genome shotgun (WGS) entry which is preliminary data.</text>
</comment>
<keyword evidence="3" id="KW-1185">Reference proteome</keyword>
<feature type="region of interest" description="Disordered" evidence="1">
    <location>
        <begin position="167"/>
        <end position="186"/>
    </location>
</feature>
<evidence type="ECO:0008006" key="4">
    <source>
        <dbReference type="Google" id="ProtNLM"/>
    </source>
</evidence>
<dbReference type="AlphaFoldDB" id="A0A098LFT3"/>